<evidence type="ECO:0000313" key="4">
    <source>
        <dbReference type="Proteomes" id="UP000799444"/>
    </source>
</evidence>
<keyword evidence="4" id="KW-1185">Reference proteome</keyword>
<evidence type="ECO:0000256" key="1">
    <source>
        <dbReference type="SAM" id="MobiDB-lite"/>
    </source>
</evidence>
<keyword evidence="2" id="KW-1133">Transmembrane helix</keyword>
<feature type="region of interest" description="Disordered" evidence="1">
    <location>
        <begin position="59"/>
        <end position="78"/>
    </location>
</feature>
<keyword evidence="2" id="KW-0812">Transmembrane</keyword>
<evidence type="ECO:0000313" key="3">
    <source>
        <dbReference type="EMBL" id="KAF2727948.1"/>
    </source>
</evidence>
<reference evidence="3" key="1">
    <citation type="journal article" date="2020" name="Stud. Mycol.">
        <title>101 Dothideomycetes genomes: a test case for predicting lifestyles and emergence of pathogens.</title>
        <authorList>
            <person name="Haridas S."/>
            <person name="Albert R."/>
            <person name="Binder M."/>
            <person name="Bloem J."/>
            <person name="Labutti K."/>
            <person name="Salamov A."/>
            <person name="Andreopoulos B."/>
            <person name="Baker S."/>
            <person name="Barry K."/>
            <person name="Bills G."/>
            <person name="Bluhm B."/>
            <person name="Cannon C."/>
            <person name="Castanera R."/>
            <person name="Culley D."/>
            <person name="Daum C."/>
            <person name="Ezra D."/>
            <person name="Gonzalez J."/>
            <person name="Henrissat B."/>
            <person name="Kuo A."/>
            <person name="Liang C."/>
            <person name="Lipzen A."/>
            <person name="Lutzoni F."/>
            <person name="Magnuson J."/>
            <person name="Mondo S."/>
            <person name="Nolan M."/>
            <person name="Ohm R."/>
            <person name="Pangilinan J."/>
            <person name="Park H.-J."/>
            <person name="Ramirez L."/>
            <person name="Alfaro M."/>
            <person name="Sun H."/>
            <person name="Tritt A."/>
            <person name="Yoshinaga Y."/>
            <person name="Zwiers L.-H."/>
            <person name="Turgeon B."/>
            <person name="Goodwin S."/>
            <person name="Spatafora J."/>
            <person name="Crous P."/>
            <person name="Grigoriev I."/>
        </authorList>
    </citation>
    <scope>NUCLEOTIDE SEQUENCE</scope>
    <source>
        <strain evidence="3">CBS 125425</strain>
    </source>
</reference>
<accession>A0A9P4UWL9</accession>
<dbReference type="EMBL" id="ML996303">
    <property type="protein sequence ID" value="KAF2727948.1"/>
    <property type="molecule type" value="Genomic_DNA"/>
</dbReference>
<comment type="caution">
    <text evidence="3">The sequence shown here is derived from an EMBL/GenBank/DDBJ whole genome shotgun (WGS) entry which is preliminary data.</text>
</comment>
<name>A0A9P4UWL9_9PLEO</name>
<organism evidence="3 4">
    <name type="scientific">Polyplosphaeria fusca</name>
    <dbReference type="NCBI Taxonomy" id="682080"/>
    <lineage>
        <taxon>Eukaryota</taxon>
        <taxon>Fungi</taxon>
        <taxon>Dikarya</taxon>
        <taxon>Ascomycota</taxon>
        <taxon>Pezizomycotina</taxon>
        <taxon>Dothideomycetes</taxon>
        <taxon>Pleosporomycetidae</taxon>
        <taxon>Pleosporales</taxon>
        <taxon>Tetraplosphaeriaceae</taxon>
        <taxon>Polyplosphaeria</taxon>
    </lineage>
</organism>
<dbReference type="AlphaFoldDB" id="A0A9P4UWL9"/>
<gene>
    <name evidence="3" type="ORF">EJ04DRAFT_123090</name>
</gene>
<dbReference type="Proteomes" id="UP000799444">
    <property type="component" value="Unassembled WGS sequence"/>
</dbReference>
<sequence length="78" mass="8713">MQYNILQKAPKRERENICLVVFCMIGNTLACLALPCLALLPFPPLSPKPLIIFHPSTYTQEGGKHKQTKKHPDGPSQT</sequence>
<protein>
    <submittedName>
        <fullName evidence="3">Uncharacterized protein</fullName>
    </submittedName>
</protein>
<proteinExistence type="predicted"/>
<evidence type="ECO:0000256" key="2">
    <source>
        <dbReference type="SAM" id="Phobius"/>
    </source>
</evidence>
<feature type="transmembrane region" description="Helical" evidence="2">
    <location>
        <begin position="17"/>
        <end position="40"/>
    </location>
</feature>
<keyword evidence="2" id="KW-0472">Membrane</keyword>